<accession>A0ABP4A1D0</accession>
<keyword evidence="2" id="KW-1185">Reference proteome</keyword>
<dbReference type="SUPFAM" id="SSF51905">
    <property type="entry name" value="FAD/NAD(P)-binding domain"/>
    <property type="match status" value="1"/>
</dbReference>
<dbReference type="PRINTS" id="PR00368">
    <property type="entry name" value="FADPNR"/>
</dbReference>
<dbReference type="Gene3D" id="3.50.50.60">
    <property type="entry name" value="FAD/NAD(P)-binding domain"/>
    <property type="match status" value="2"/>
</dbReference>
<dbReference type="InterPro" id="IPR050407">
    <property type="entry name" value="Geranylgeranyl_reductase"/>
</dbReference>
<dbReference type="EMBL" id="BAAAHK010000003">
    <property type="protein sequence ID" value="GAA0929436.1"/>
    <property type="molecule type" value="Genomic_DNA"/>
</dbReference>
<evidence type="ECO:0000313" key="2">
    <source>
        <dbReference type="Proteomes" id="UP001500542"/>
    </source>
</evidence>
<dbReference type="RefSeq" id="WP_343966612.1">
    <property type="nucleotide sequence ID" value="NZ_BAAAHK010000003.1"/>
</dbReference>
<sequence length="608" mass="63467">MNSLPVVVLGAGPAGAVAAAELARRGLRTILVGPPPTATHTLLVSRYAANLVADLVPDLLAAGTPINRLDVSFGTRPHRVIYDDSDLTAISYRDLTNRLLATAIAHGVDHRPSAPDLAASHQVVATGAKPAGAAGTGFVVSRGYNLPPTSARLHLSPPDAADPHGPPLVVRVVGTTISVTRLAGSAPPDAEQLLTRALDELADLDPAFAGALPDGPATISGASSAFAPESAADGHRLYVGDAAGLVNPFTGEGIGHALRSGLLAAEAIADSDDAEAVAAAYKAALRRSFVGYFETARHAARRYHLAWRVLADTAGSGSSFFAKGRRAVLMPDGIAGLAGHERIDLRPTDELTVAPFLAAASDIAVGAVRGEWPFIASLIAAEHRNRPSDARPALLFAGALMSAGRPPDLRRAELAAAVELAVLGSLALVGPLSTTPLDRGVDWQTATSVLAADFLMARAAELVARHEPQYSWAFSDWLGELSSVRARVWTDAASPLELFAAMFEFPARIGAEVGGASDEQVRAIRRFGRYCGELFVLSEDLRGLAGHPTRLEIGLDDARRAKMSTRLEEAALRSTRASSSEAAEAALEEIADGPGRRVLAGFARLLAR</sequence>
<name>A0ABP4A1D0_9ACTN</name>
<evidence type="ECO:0008006" key="3">
    <source>
        <dbReference type="Google" id="ProtNLM"/>
    </source>
</evidence>
<protein>
    <recommendedName>
        <fullName evidence="3">Flavin-dependent dehydrogenase</fullName>
    </recommendedName>
</protein>
<dbReference type="PANTHER" id="PTHR42685">
    <property type="entry name" value="GERANYLGERANYL DIPHOSPHATE REDUCTASE"/>
    <property type="match status" value="1"/>
</dbReference>
<reference evidence="2" key="1">
    <citation type="journal article" date="2019" name="Int. J. Syst. Evol. Microbiol.">
        <title>The Global Catalogue of Microorganisms (GCM) 10K type strain sequencing project: providing services to taxonomists for standard genome sequencing and annotation.</title>
        <authorList>
            <consortium name="The Broad Institute Genomics Platform"/>
            <consortium name="The Broad Institute Genome Sequencing Center for Infectious Disease"/>
            <person name="Wu L."/>
            <person name="Ma J."/>
        </authorList>
    </citation>
    <scope>NUCLEOTIDE SEQUENCE [LARGE SCALE GENOMIC DNA]</scope>
    <source>
        <strain evidence="2">JCM 10977</strain>
    </source>
</reference>
<dbReference type="SUPFAM" id="SSF48576">
    <property type="entry name" value="Terpenoid synthases"/>
    <property type="match status" value="1"/>
</dbReference>
<dbReference type="PRINTS" id="PR00411">
    <property type="entry name" value="PNDRDTASEI"/>
</dbReference>
<comment type="caution">
    <text evidence="1">The sequence shown here is derived from an EMBL/GenBank/DDBJ whole genome shotgun (WGS) entry which is preliminary data.</text>
</comment>
<gene>
    <name evidence="1" type="ORF">GCM10009554_11800</name>
</gene>
<organism evidence="1 2">
    <name type="scientific">Kribbella koreensis</name>
    <dbReference type="NCBI Taxonomy" id="57909"/>
    <lineage>
        <taxon>Bacteria</taxon>
        <taxon>Bacillati</taxon>
        <taxon>Actinomycetota</taxon>
        <taxon>Actinomycetes</taxon>
        <taxon>Propionibacteriales</taxon>
        <taxon>Kribbellaceae</taxon>
        <taxon>Kribbella</taxon>
    </lineage>
</organism>
<dbReference type="Proteomes" id="UP001500542">
    <property type="component" value="Unassembled WGS sequence"/>
</dbReference>
<dbReference type="InterPro" id="IPR008949">
    <property type="entry name" value="Isoprenoid_synthase_dom_sf"/>
</dbReference>
<dbReference type="PANTHER" id="PTHR42685:SF22">
    <property type="entry name" value="CONDITIONED MEDIUM FACTOR RECEPTOR 1"/>
    <property type="match status" value="1"/>
</dbReference>
<proteinExistence type="predicted"/>
<evidence type="ECO:0000313" key="1">
    <source>
        <dbReference type="EMBL" id="GAA0929436.1"/>
    </source>
</evidence>
<dbReference type="InterPro" id="IPR036188">
    <property type="entry name" value="FAD/NAD-bd_sf"/>
</dbReference>
<dbReference type="Gene3D" id="1.10.600.10">
    <property type="entry name" value="Farnesyl Diphosphate Synthase"/>
    <property type="match status" value="1"/>
</dbReference>